<protein>
    <submittedName>
        <fullName evidence="4">Endonuclease</fullName>
    </submittedName>
</protein>
<dbReference type="Proteomes" id="UP000435243">
    <property type="component" value="Unassembled WGS sequence"/>
</dbReference>
<evidence type="ECO:0000256" key="1">
    <source>
        <dbReference type="SAM" id="MobiDB-lite"/>
    </source>
</evidence>
<evidence type="ECO:0000256" key="2">
    <source>
        <dbReference type="SAM" id="Phobius"/>
    </source>
</evidence>
<keyword evidence="4" id="KW-0255">Endonuclease</keyword>
<keyword evidence="2" id="KW-0812">Transmembrane</keyword>
<evidence type="ECO:0000313" key="4">
    <source>
        <dbReference type="EMBL" id="MXO88348.1"/>
    </source>
</evidence>
<feature type="transmembrane region" description="Helical" evidence="2">
    <location>
        <begin position="39"/>
        <end position="57"/>
    </location>
</feature>
<keyword evidence="2" id="KW-1133">Transmembrane helix</keyword>
<accession>A0A844ZKQ0</accession>
<evidence type="ECO:0000313" key="5">
    <source>
        <dbReference type="Proteomes" id="UP000435243"/>
    </source>
</evidence>
<feature type="transmembrane region" description="Helical" evidence="2">
    <location>
        <begin position="64"/>
        <end position="81"/>
    </location>
</feature>
<reference evidence="4 5" key="1">
    <citation type="submission" date="2019-12" db="EMBL/GenBank/DDBJ databases">
        <title>Genomic-based taxomic classification of the family Erythrobacteraceae.</title>
        <authorList>
            <person name="Xu L."/>
        </authorList>
    </citation>
    <scope>NUCLEOTIDE SEQUENCE [LARGE SCALE GENOMIC DNA]</scope>
    <source>
        <strain evidence="4 5">JCM 16339</strain>
    </source>
</reference>
<gene>
    <name evidence="4" type="ORF">GRI32_06310</name>
</gene>
<dbReference type="Pfam" id="PF03372">
    <property type="entry name" value="Exo_endo_phos"/>
    <property type="match status" value="1"/>
</dbReference>
<proteinExistence type="predicted"/>
<dbReference type="EMBL" id="WTYY01000003">
    <property type="protein sequence ID" value="MXO88348.1"/>
    <property type="molecule type" value="Genomic_DNA"/>
</dbReference>
<keyword evidence="2" id="KW-0472">Membrane</keyword>
<keyword evidence="4" id="KW-0378">Hydrolase</keyword>
<comment type="caution">
    <text evidence="4">The sequence shown here is derived from an EMBL/GenBank/DDBJ whole genome shotgun (WGS) entry which is preliminary data.</text>
</comment>
<evidence type="ECO:0000259" key="3">
    <source>
        <dbReference type="Pfam" id="PF03372"/>
    </source>
</evidence>
<dbReference type="SUPFAM" id="SSF56219">
    <property type="entry name" value="DNase I-like"/>
    <property type="match status" value="1"/>
</dbReference>
<feature type="domain" description="Endonuclease/exonuclease/phosphatase" evidence="3">
    <location>
        <begin position="106"/>
        <end position="311"/>
    </location>
</feature>
<dbReference type="Gene3D" id="3.60.10.10">
    <property type="entry name" value="Endonuclease/exonuclease/phosphatase"/>
    <property type="match status" value="1"/>
</dbReference>
<name>A0A844ZKQ0_9SPHN</name>
<sequence length="361" mass="40617">MARNILIRITKAMIALLTIATFVGIVAVDAWWIRVFDFPRLQFAALLVLAMAGLFALCRAKARWWLAVGTVALAFQLYQVFPYSSLADRQAIPAINCVPERRLHLLSLNVLQDNRDYGRTLELVRTEQPDVFLAMEVDAAWIDALTPLEVDYPYSRRIPLDNKYGMALYSRLPLSEVEHLELAGDDTPLIRARVEMGSGLRPTFFAVHPLPPRPGQDSGQRDAELVLLADLVRDSGRPTLVMGDFNDVPWSRVSETFQRVGEMVDPRIGRGFFASFDATNPAMRWPLDHLFHTEDFGVMRFETGQGVGSDHYPLIATLCLQTERFEPLQDAPAYTQEARENAREELESADPAMVDAIPGNE</sequence>
<feature type="compositionally biased region" description="Basic and acidic residues" evidence="1">
    <location>
        <begin position="337"/>
        <end position="346"/>
    </location>
</feature>
<keyword evidence="5" id="KW-1185">Reference proteome</keyword>
<feature type="transmembrane region" description="Helical" evidence="2">
    <location>
        <begin position="12"/>
        <end position="33"/>
    </location>
</feature>
<dbReference type="InterPro" id="IPR036691">
    <property type="entry name" value="Endo/exonu/phosph_ase_sf"/>
</dbReference>
<dbReference type="AlphaFoldDB" id="A0A844ZKQ0"/>
<dbReference type="RefSeq" id="WP_160590563.1">
    <property type="nucleotide sequence ID" value="NZ_BAAAFP010000001.1"/>
</dbReference>
<dbReference type="InterPro" id="IPR005135">
    <property type="entry name" value="Endo/exonuclease/phosphatase"/>
</dbReference>
<dbReference type="OrthoDB" id="9796594at2"/>
<keyword evidence="4" id="KW-0540">Nuclease</keyword>
<feature type="region of interest" description="Disordered" evidence="1">
    <location>
        <begin position="337"/>
        <end position="361"/>
    </location>
</feature>
<dbReference type="GO" id="GO:0004519">
    <property type="term" value="F:endonuclease activity"/>
    <property type="evidence" value="ECO:0007669"/>
    <property type="project" value="UniProtKB-KW"/>
</dbReference>
<organism evidence="4 5">
    <name type="scientific">Alteraurantiacibacter aestuarii</name>
    <dbReference type="NCBI Taxonomy" id="650004"/>
    <lineage>
        <taxon>Bacteria</taxon>
        <taxon>Pseudomonadati</taxon>
        <taxon>Pseudomonadota</taxon>
        <taxon>Alphaproteobacteria</taxon>
        <taxon>Sphingomonadales</taxon>
        <taxon>Erythrobacteraceae</taxon>
        <taxon>Alteraurantiacibacter</taxon>
    </lineage>
</organism>